<dbReference type="OrthoDB" id="1522627at2"/>
<dbReference type="GO" id="GO:0005576">
    <property type="term" value="C:extracellular region"/>
    <property type="evidence" value="ECO:0007669"/>
    <property type="project" value="InterPro"/>
</dbReference>
<dbReference type="GO" id="GO:0006508">
    <property type="term" value="P:proteolysis"/>
    <property type="evidence" value="ECO:0007669"/>
    <property type="project" value="InterPro"/>
</dbReference>
<evidence type="ECO:0000313" key="6">
    <source>
        <dbReference type="Proteomes" id="UP000182306"/>
    </source>
</evidence>
<dbReference type="PROSITE" id="PS50948">
    <property type="entry name" value="PAN"/>
    <property type="match status" value="1"/>
</dbReference>
<dbReference type="InterPro" id="IPR003609">
    <property type="entry name" value="Pan_app"/>
</dbReference>
<keyword evidence="2" id="KW-1015">Disulfide bond</keyword>
<sequence length="373" mass="40218">MFKRLALVLGFLWMMPLNAGAAQLQMEKLSENIHLILVDGEFIEGDDTRFKNMAITAERAVVAFNSPGGLVQVGIEIGRTIAIKGFYTAVADQHVCASSCGLAWLAGHKRLLSPTSKIGFHAAFNNENGRQDVSSAGNALVGSYLQQLNLNPNIIVYVTATRPSSMQWLTADDAERIGLDVEVLRLGDAAAGAPVPFGGAAEEQANLSVPESTVPQRSWLYFDYTDLPGYDLPGMPLKLETAAQCQSACQATDRCSAFTFNQIHRACFLKGMAAEALQFSGAVSGYYGQASEISRVGHDFGASVAFRTSRNVEIVGKPFARIKNFSLAACQDQCVLTPSCQGFTFYRNGMCLMFEARNPTKANLTSVAGVRAD</sequence>
<keyword evidence="6" id="KW-1185">Reference proteome</keyword>
<gene>
    <name evidence="5" type="ORF">SAMCFNEI73_Ch0265</name>
</gene>
<dbReference type="Gene3D" id="3.50.4.10">
    <property type="entry name" value="Hepatocyte Growth Factor"/>
    <property type="match status" value="2"/>
</dbReference>
<dbReference type="InterPro" id="IPR029045">
    <property type="entry name" value="ClpP/crotonase-like_dom_sf"/>
</dbReference>
<dbReference type="Pfam" id="PF00024">
    <property type="entry name" value="PAN_1"/>
    <property type="match status" value="1"/>
</dbReference>
<keyword evidence="1" id="KW-0677">Repeat</keyword>
<dbReference type="Gene3D" id="3.90.226.10">
    <property type="entry name" value="2-enoyl-CoA Hydratase, Chain A, domain 1"/>
    <property type="match status" value="1"/>
</dbReference>
<feature type="chain" id="PRO_5010173312" evidence="3">
    <location>
        <begin position="22"/>
        <end position="373"/>
    </location>
</feature>
<feature type="domain" description="Apple" evidence="4">
    <location>
        <begin position="300"/>
        <end position="373"/>
    </location>
</feature>
<dbReference type="KEGG" id="same:SAMCFNEI73_Ch0265"/>
<evidence type="ECO:0000256" key="3">
    <source>
        <dbReference type="SAM" id="SignalP"/>
    </source>
</evidence>
<dbReference type="EMBL" id="CP013107">
    <property type="protein sequence ID" value="APG89597.1"/>
    <property type="molecule type" value="Genomic_DNA"/>
</dbReference>
<dbReference type="AlphaFoldDB" id="A0A1L3LHN3"/>
<keyword evidence="3" id="KW-0732">Signal</keyword>
<organism evidence="5 6">
    <name type="scientific">Sinorhizobium americanum</name>
    <dbReference type="NCBI Taxonomy" id="194963"/>
    <lineage>
        <taxon>Bacteria</taxon>
        <taxon>Pseudomonadati</taxon>
        <taxon>Pseudomonadota</taxon>
        <taxon>Alphaproteobacteria</taxon>
        <taxon>Hyphomicrobiales</taxon>
        <taxon>Rhizobiaceae</taxon>
        <taxon>Sinorhizobium/Ensifer group</taxon>
        <taxon>Sinorhizobium</taxon>
    </lineage>
</organism>
<evidence type="ECO:0000256" key="2">
    <source>
        <dbReference type="ARBA" id="ARBA00023157"/>
    </source>
</evidence>
<dbReference type="Pfam" id="PF14295">
    <property type="entry name" value="PAN_4"/>
    <property type="match status" value="1"/>
</dbReference>
<feature type="signal peptide" evidence="3">
    <location>
        <begin position="1"/>
        <end position="21"/>
    </location>
</feature>
<protein>
    <submittedName>
        <fullName evidence="5">Periplasmic protein-like protein</fullName>
    </submittedName>
</protein>
<dbReference type="Proteomes" id="UP000182306">
    <property type="component" value="Chromosome"/>
</dbReference>
<evidence type="ECO:0000313" key="5">
    <source>
        <dbReference type="EMBL" id="APG89597.1"/>
    </source>
</evidence>
<evidence type="ECO:0000256" key="1">
    <source>
        <dbReference type="ARBA" id="ARBA00022737"/>
    </source>
</evidence>
<accession>A0A1L3LHN3</accession>
<reference evidence="5 6" key="1">
    <citation type="submission" date="2015-10" db="EMBL/GenBank/DDBJ databases">
        <title>Genomic differences between typical nodule nitrogen-fixing rhizobial strains and those coming from bean seeds.</title>
        <authorList>
            <person name="Peralta H."/>
            <person name="Aguilar-Vera A."/>
            <person name="Diaz R."/>
            <person name="Mora Y."/>
            <person name="Martinez-Batallar G."/>
            <person name="Salazar E."/>
            <person name="Vargas-Lagunas C."/>
            <person name="Encarnacion S."/>
            <person name="Girard L."/>
            <person name="Mora J."/>
        </authorList>
    </citation>
    <scope>NUCLEOTIDE SEQUENCE [LARGE SCALE GENOMIC DNA]</scope>
    <source>
        <strain evidence="5 6">CFNEI 73</strain>
    </source>
</reference>
<dbReference type="SUPFAM" id="SSF57414">
    <property type="entry name" value="Hairpin loop containing domain-like"/>
    <property type="match status" value="1"/>
</dbReference>
<dbReference type="InterPro" id="IPR000177">
    <property type="entry name" value="Apple"/>
</dbReference>
<name>A0A1L3LHN3_9HYPH</name>
<evidence type="ECO:0000259" key="4">
    <source>
        <dbReference type="PROSITE" id="PS50948"/>
    </source>
</evidence>
<dbReference type="STRING" id="194963.SAMCFNEI73_Ch0265"/>
<dbReference type="CDD" id="cd01100">
    <property type="entry name" value="APPLE_Factor_XI_like"/>
    <property type="match status" value="1"/>
</dbReference>
<dbReference type="SMART" id="SM00223">
    <property type="entry name" value="APPLE"/>
    <property type="match status" value="2"/>
</dbReference>
<dbReference type="SUPFAM" id="SSF52096">
    <property type="entry name" value="ClpP/crotonase"/>
    <property type="match status" value="1"/>
</dbReference>
<dbReference type="RefSeq" id="WP_153045287.1">
    <property type="nucleotide sequence ID" value="NZ_CP013107.1"/>
</dbReference>
<proteinExistence type="predicted"/>